<keyword evidence="11" id="KW-1185">Reference proteome</keyword>
<protein>
    <submittedName>
        <fullName evidence="10">Sodium/panthothenate symporter</fullName>
    </submittedName>
</protein>
<keyword evidence="4" id="KW-1003">Cell membrane</keyword>
<dbReference type="PROSITE" id="PS00456">
    <property type="entry name" value="NA_SOLUT_SYMP_1"/>
    <property type="match status" value="1"/>
</dbReference>
<feature type="transmembrane region" description="Helical" evidence="9">
    <location>
        <begin position="449"/>
        <end position="469"/>
    </location>
</feature>
<feature type="transmembrane region" description="Helical" evidence="9">
    <location>
        <begin position="123"/>
        <end position="145"/>
    </location>
</feature>
<dbReference type="CDD" id="cd10327">
    <property type="entry name" value="SLC5sbd_PanF"/>
    <property type="match status" value="1"/>
</dbReference>
<gene>
    <name evidence="10" type="primary">panF</name>
    <name evidence="10" type="ORF">H0185_03355</name>
</gene>
<dbReference type="PANTHER" id="PTHR48086:SF4">
    <property type="entry name" value="SODIUM_PANTOTHENATE SYMPORTER"/>
    <property type="match status" value="1"/>
</dbReference>
<dbReference type="PANTHER" id="PTHR48086">
    <property type="entry name" value="SODIUM/PROLINE SYMPORTER-RELATED"/>
    <property type="match status" value="1"/>
</dbReference>
<evidence type="ECO:0000313" key="11">
    <source>
        <dbReference type="Proteomes" id="UP000769780"/>
    </source>
</evidence>
<dbReference type="InterPro" id="IPR011849">
    <property type="entry name" value="Na/pantothenate_symporter"/>
</dbReference>
<feature type="transmembrane region" description="Helical" evidence="9">
    <location>
        <begin position="319"/>
        <end position="349"/>
    </location>
</feature>
<dbReference type="InterPro" id="IPR038377">
    <property type="entry name" value="Na/Glc_symporter_sf"/>
</dbReference>
<comment type="similarity">
    <text evidence="2 8">Belongs to the sodium:solute symporter (SSF) (TC 2.A.21) family.</text>
</comment>
<dbReference type="PROSITE" id="PS50283">
    <property type="entry name" value="NA_SOLUT_SYMP_3"/>
    <property type="match status" value="1"/>
</dbReference>
<evidence type="ECO:0000256" key="6">
    <source>
        <dbReference type="ARBA" id="ARBA00022989"/>
    </source>
</evidence>
<evidence type="ECO:0000313" key="10">
    <source>
        <dbReference type="EMBL" id="MBY0095840.1"/>
    </source>
</evidence>
<feature type="transmembrane region" description="Helical" evidence="9">
    <location>
        <begin position="191"/>
        <end position="215"/>
    </location>
</feature>
<dbReference type="EMBL" id="JACWFH010000007">
    <property type="protein sequence ID" value="MBY0095840.1"/>
    <property type="molecule type" value="Genomic_DNA"/>
</dbReference>
<feature type="transmembrane region" description="Helical" evidence="9">
    <location>
        <begin position="44"/>
        <end position="64"/>
    </location>
</feature>
<dbReference type="Proteomes" id="UP000769780">
    <property type="component" value="Unassembled WGS sequence"/>
</dbReference>
<dbReference type="RefSeq" id="WP_221871192.1">
    <property type="nucleotide sequence ID" value="NZ_JACWFH010000007.1"/>
</dbReference>
<keyword evidence="6 9" id="KW-1133">Transmembrane helix</keyword>
<feature type="transmembrane region" description="Helical" evidence="9">
    <location>
        <begin position="274"/>
        <end position="299"/>
    </location>
</feature>
<keyword evidence="7 9" id="KW-0472">Membrane</keyword>
<evidence type="ECO:0000256" key="2">
    <source>
        <dbReference type="ARBA" id="ARBA00006434"/>
    </source>
</evidence>
<evidence type="ECO:0000256" key="8">
    <source>
        <dbReference type="RuleBase" id="RU362091"/>
    </source>
</evidence>
<feature type="transmembrane region" description="Helical" evidence="9">
    <location>
        <begin position="392"/>
        <end position="416"/>
    </location>
</feature>
<evidence type="ECO:0000256" key="5">
    <source>
        <dbReference type="ARBA" id="ARBA00022692"/>
    </source>
</evidence>
<organism evidence="10 11">
    <name type="scientific">Mesobacillus maritimus</name>
    <dbReference type="NCBI Taxonomy" id="1643336"/>
    <lineage>
        <taxon>Bacteria</taxon>
        <taxon>Bacillati</taxon>
        <taxon>Bacillota</taxon>
        <taxon>Bacilli</taxon>
        <taxon>Bacillales</taxon>
        <taxon>Bacillaceae</taxon>
        <taxon>Mesobacillus</taxon>
    </lineage>
</organism>
<dbReference type="InterPro" id="IPR001734">
    <property type="entry name" value="Na/solute_symporter"/>
</dbReference>
<dbReference type="Gene3D" id="1.20.1730.10">
    <property type="entry name" value="Sodium/glucose cotransporter"/>
    <property type="match status" value="1"/>
</dbReference>
<keyword evidence="3" id="KW-0813">Transport</keyword>
<comment type="caution">
    <text evidence="10">The sequence shown here is derived from an EMBL/GenBank/DDBJ whole genome shotgun (WGS) entry which is preliminary data.</text>
</comment>
<evidence type="ECO:0000256" key="7">
    <source>
        <dbReference type="ARBA" id="ARBA00023136"/>
    </source>
</evidence>
<dbReference type="NCBIfam" id="TIGR00813">
    <property type="entry name" value="sss"/>
    <property type="match status" value="1"/>
</dbReference>
<sequence length="481" mass="51722">MNWSVIVPLLLFLVIIFIIGFWASTYLKTSDSFLQEYFLGGRQLGGFILAMTMTATYGSASSFIGGPGAAYTQGLGWVLLSMAQLATGYFVLMILGKKFAIVTRKYKAVTLVDFLKERYESKWVVLLSAASIIIFLFSAMAAQWVGGARLIESITGLSYTSALFLFAASVMIYVIIGGFRAVALTDAVQGSIMFIGTLILLIATIIAGGGIPNIISDLTAENPNLISPYGFDGGLTPLYVSSFWILVGVGVVGLPQITVRAMSYKNAKSMHRAIIIGTVVIGFIMLGMHLIGVFARSVLPGIEVADTVMPLLTMEVLPSWLAGLVLAAPMAAIMSTVDSLLLLVSSAVVKDVYLNYIKPDASNQRVKNLSFGVTTVLGVLVFLIALSPPDLIIWLNLFSFGGLEAAFIWPVVMGLYWRSGNKYGAIASMVVGVGSYMIIHLYFPNPFGIHTVVLPILFSLVAFVLGSMIGKQRQKASAYVA</sequence>
<feature type="transmembrane region" description="Helical" evidence="9">
    <location>
        <begin position="157"/>
        <end position="179"/>
    </location>
</feature>
<evidence type="ECO:0000256" key="4">
    <source>
        <dbReference type="ARBA" id="ARBA00022475"/>
    </source>
</evidence>
<name>A0ABS7K132_9BACI</name>
<dbReference type="InterPro" id="IPR050277">
    <property type="entry name" value="Sodium:Solute_Symporter"/>
</dbReference>
<comment type="subcellular location">
    <subcellularLocation>
        <location evidence="1">Membrane</location>
        <topology evidence="1">Multi-pass membrane protein</topology>
    </subcellularLocation>
</comment>
<proteinExistence type="inferred from homology"/>
<evidence type="ECO:0000256" key="1">
    <source>
        <dbReference type="ARBA" id="ARBA00004141"/>
    </source>
</evidence>
<feature type="transmembrane region" description="Helical" evidence="9">
    <location>
        <begin position="369"/>
        <end position="386"/>
    </location>
</feature>
<dbReference type="InterPro" id="IPR018212">
    <property type="entry name" value="Na/solute_symporter_CS"/>
</dbReference>
<accession>A0ABS7K132</accession>
<keyword evidence="5 9" id="KW-0812">Transmembrane</keyword>
<evidence type="ECO:0000256" key="3">
    <source>
        <dbReference type="ARBA" id="ARBA00022448"/>
    </source>
</evidence>
<dbReference type="NCBIfam" id="TIGR02119">
    <property type="entry name" value="panF"/>
    <property type="match status" value="1"/>
</dbReference>
<feature type="transmembrane region" description="Helical" evidence="9">
    <location>
        <begin position="235"/>
        <end position="254"/>
    </location>
</feature>
<dbReference type="Pfam" id="PF00474">
    <property type="entry name" value="SSF"/>
    <property type="match status" value="1"/>
</dbReference>
<reference evidence="10 11" key="1">
    <citation type="submission" date="2020-07" db="EMBL/GenBank/DDBJ databases">
        <title>Fungal Genomes of the International Space Station.</title>
        <authorList>
            <person name="Seuylemezian A."/>
            <person name="Singh N.K."/>
            <person name="Wood J."/>
            <person name="Venkateswaran K."/>
        </authorList>
    </citation>
    <scope>NUCLEOTIDE SEQUENCE [LARGE SCALE GENOMIC DNA]</scope>
    <source>
        <strain evidence="10 11">PL-B2</strain>
    </source>
</reference>
<evidence type="ECO:0000256" key="9">
    <source>
        <dbReference type="SAM" id="Phobius"/>
    </source>
</evidence>
<feature type="transmembrane region" description="Helical" evidence="9">
    <location>
        <begin position="423"/>
        <end position="443"/>
    </location>
</feature>
<feature type="transmembrane region" description="Helical" evidence="9">
    <location>
        <begin position="6"/>
        <end position="23"/>
    </location>
</feature>
<feature type="transmembrane region" description="Helical" evidence="9">
    <location>
        <begin position="76"/>
        <end position="95"/>
    </location>
</feature>